<name>A0A382L648_9ZZZZ</name>
<dbReference type="EMBL" id="UINC01085143">
    <property type="protein sequence ID" value="SVC32404.1"/>
    <property type="molecule type" value="Genomic_DNA"/>
</dbReference>
<dbReference type="AlphaFoldDB" id="A0A382L648"/>
<feature type="non-terminal residue" evidence="1">
    <location>
        <position position="1"/>
    </location>
</feature>
<protein>
    <submittedName>
        <fullName evidence="1">Uncharacterized protein</fullName>
    </submittedName>
</protein>
<evidence type="ECO:0000313" key="1">
    <source>
        <dbReference type="EMBL" id="SVC32404.1"/>
    </source>
</evidence>
<reference evidence="1" key="1">
    <citation type="submission" date="2018-05" db="EMBL/GenBank/DDBJ databases">
        <authorList>
            <person name="Lanie J.A."/>
            <person name="Ng W.-L."/>
            <person name="Kazmierczak K.M."/>
            <person name="Andrzejewski T.M."/>
            <person name="Davidsen T.M."/>
            <person name="Wayne K.J."/>
            <person name="Tettelin H."/>
            <person name="Glass J.I."/>
            <person name="Rusch D."/>
            <person name="Podicherti R."/>
            <person name="Tsui H.-C.T."/>
            <person name="Winkler M.E."/>
        </authorList>
    </citation>
    <scope>NUCLEOTIDE SEQUENCE</scope>
</reference>
<gene>
    <name evidence="1" type="ORF">METZ01_LOCUS285258</name>
</gene>
<sequence length="187" mass="19948">ANPVTTAQTADESVVSGPVVFTLDPRGQASIVRLPTLSPPAEFQVVSGAKIAHTFFPGLPGRVVSVGDGWVDTVAYATREGGAGTTVRMVMSYTAVGDTVVERASYLLVRAKGTSEQSASGVISKTDFSQTVAGTTEGYFLWDSAAGILHSLEYRSDLRGTMQMAVLTVPLDVRIRTTFRVMRTDRE</sequence>
<proteinExistence type="predicted"/>
<organism evidence="1">
    <name type="scientific">marine metagenome</name>
    <dbReference type="NCBI Taxonomy" id="408172"/>
    <lineage>
        <taxon>unclassified sequences</taxon>
        <taxon>metagenomes</taxon>
        <taxon>ecological metagenomes</taxon>
    </lineage>
</organism>
<accession>A0A382L648</accession>